<dbReference type="PANTHER" id="PTHR48228">
    <property type="entry name" value="SUCCINYL-COA--D-CITRAMALATE COA-TRANSFERASE"/>
    <property type="match status" value="1"/>
</dbReference>
<dbReference type="PANTHER" id="PTHR48228:SF5">
    <property type="entry name" value="ALPHA-METHYLACYL-COA RACEMASE"/>
    <property type="match status" value="1"/>
</dbReference>
<evidence type="ECO:0000313" key="2">
    <source>
        <dbReference type="Proteomes" id="UP000239290"/>
    </source>
</evidence>
<name>A0A2S8J4T1_RHOOP</name>
<protein>
    <submittedName>
        <fullName evidence="1">Carnitine dehydratase</fullName>
    </submittedName>
</protein>
<dbReference type="GO" id="GO:0003824">
    <property type="term" value="F:catalytic activity"/>
    <property type="evidence" value="ECO:0007669"/>
    <property type="project" value="InterPro"/>
</dbReference>
<evidence type="ECO:0000313" key="1">
    <source>
        <dbReference type="EMBL" id="PQP21977.1"/>
    </source>
</evidence>
<accession>A0A2S8J4T1</accession>
<dbReference type="Gene3D" id="3.30.1540.10">
    <property type="entry name" value="formyl-coa transferase, domain 3"/>
    <property type="match status" value="1"/>
</dbReference>
<organism evidence="1 2">
    <name type="scientific">Rhodococcus opacus</name>
    <name type="common">Nocardia opaca</name>
    <dbReference type="NCBI Taxonomy" id="37919"/>
    <lineage>
        <taxon>Bacteria</taxon>
        <taxon>Bacillati</taxon>
        <taxon>Actinomycetota</taxon>
        <taxon>Actinomycetes</taxon>
        <taxon>Mycobacteriales</taxon>
        <taxon>Nocardiaceae</taxon>
        <taxon>Rhodococcus</taxon>
    </lineage>
</organism>
<dbReference type="Proteomes" id="UP000239290">
    <property type="component" value="Unassembled WGS sequence"/>
</dbReference>
<dbReference type="InterPro" id="IPR023606">
    <property type="entry name" value="CoA-Trfase_III_dom_1_sf"/>
</dbReference>
<dbReference type="InterPro" id="IPR044855">
    <property type="entry name" value="CoA-Trfase_III_dom3_sf"/>
</dbReference>
<sequence>MSAADDASGTHGPLYGVRVIELAGKGPSQFGAMVLADLGADVIRVDRPTEVDRPMGFYDPRLDLLNRGRRSIALDLSSPDGVDTVLALVTTADAVVVPFRPGVADRLGIGSSDCLRVNPDVVYAGVTGWGADGPDAQRAGHDINFLAANGVLDMIGRADGPPVPPLNLVGDFGGGGMLLAVAILAGIHASRGGSGGQVVDVSMLEASSLLTTVVHSLKAMGDWGPRGTNLLDTGAPYYDVYRTRDDKYMSVGAMERKFYLELLSALDLGDDPMMVAAHHDRSLWAAAKDRLTEAFAVSTRDEWEQVFRGRDACVEAIRTVDEAASHPQVKARNLYPSIFGVSQPAPVPRYSVTPLTVKRPPPKTGEHADEILAELAEFDRRTAYDAR</sequence>
<dbReference type="SUPFAM" id="SSF89796">
    <property type="entry name" value="CoA-transferase family III (CaiB/BaiF)"/>
    <property type="match status" value="1"/>
</dbReference>
<dbReference type="RefSeq" id="WP_105418425.1">
    <property type="nucleotide sequence ID" value="NZ_PUIO01000033.1"/>
</dbReference>
<dbReference type="AlphaFoldDB" id="A0A2S8J4T1"/>
<comment type="caution">
    <text evidence="1">The sequence shown here is derived from an EMBL/GenBank/DDBJ whole genome shotgun (WGS) entry which is preliminary data.</text>
</comment>
<dbReference type="InterPro" id="IPR003673">
    <property type="entry name" value="CoA-Trfase_fam_III"/>
</dbReference>
<dbReference type="Pfam" id="PF02515">
    <property type="entry name" value="CoA_transf_3"/>
    <property type="match status" value="1"/>
</dbReference>
<dbReference type="InterPro" id="IPR050509">
    <property type="entry name" value="CoA-transferase_III"/>
</dbReference>
<gene>
    <name evidence="1" type="ORF">C5613_24885</name>
</gene>
<dbReference type="EMBL" id="PUIO01000033">
    <property type="protein sequence ID" value="PQP21977.1"/>
    <property type="molecule type" value="Genomic_DNA"/>
</dbReference>
<proteinExistence type="predicted"/>
<reference evidence="2" key="1">
    <citation type="submission" date="2018-02" db="EMBL/GenBank/DDBJ databases">
        <title>Draft genome sequencing of Rhodococcus opacus KU647198.</title>
        <authorList>
            <person name="Zheng B.-X."/>
        </authorList>
    </citation>
    <scope>NUCLEOTIDE SEQUENCE [LARGE SCALE GENOMIC DNA]</scope>
    <source>
        <strain evidence="2">04-OD7</strain>
    </source>
</reference>
<dbReference type="Gene3D" id="3.40.50.10540">
    <property type="entry name" value="Crotonobetainyl-coa:carnitine coa-transferase, domain 1"/>
    <property type="match status" value="1"/>
</dbReference>